<accession>A0A8J5NEF8</accession>
<dbReference type="SMART" id="SM00487">
    <property type="entry name" value="DEXDc"/>
    <property type="match status" value="1"/>
</dbReference>
<keyword evidence="1" id="KW-0547">Nucleotide-binding</keyword>
<dbReference type="Proteomes" id="UP000747542">
    <property type="component" value="Unassembled WGS sequence"/>
</dbReference>
<evidence type="ECO:0000313" key="9">
    <source>
        <dbReference type="EMBL" id="KAG7178043.1"/>
    </source>
</evidence>
<dbReference type="PANTHER" id="PTHR18934">
    <property type="entry name" value="ATP-DEPENDENT RNA HELICASE"/>
    <property type="match status" value="1"/>
</dbReference>
<evidence type="ECO:0000313" key="10">
    <source>
        <dbReference type="Proteomes" id="UP000747542"/>
    </source>
</evidence>
<dbReference type="Pfam" id="PF00271">
    <property type="entry name" value="Helicase_C"/>
    <property type="match status" value="1"/>
</dbReference>
<dbReference type="CDD" id="cd18791">
    <property type="entry name" value="SF2_C_RHA"/>
    <property type="match status" value="1"/>
</dbReference>
<evidence type="ECO:0000256" key="6">
    <source>
        <dbReference type="ARBA" id="ARBA00060772"/>
    </source>
</evidence>
<dbReference type="PANTHER" id="PTHR18934:SF257">
    <property type="entry name" value="ATP-DEPENDENT RNA HELICASE DHX30"/>
    <property type="match status" value="1"/>
</dbReference>
<dbReference type="PROSITE" id="PS00690">
    <property type="entry name" value="DEAH_ATP_HELICASE"/>
    <property type="match status" value="1"/>
</dbReference>
<keyword evidence="4" id="KW-0067">ATP-binding</keyword>
<evidence type="ECO:0000256" key="2">
    <source>
        <dbReference type="ARBA" id="ARBA00022801"/>
    </source>
</evidence>
<dbReference type="Pfam" id="PF00270">
    <property type="entry name" value="DEAD"/>
    <property type="match status" value="1"/>
</dbReference>
<organism evidence="9 10">
    <name type="scientific">Homarus americanus</name>
    <name type="common">American lobster</name>
    <dbReference type="NCBI Taxonomy" id="6706"/>
    <lineage>
        <taxon>Eukaryota</taxon>
        <taxon>Metazoa</taxon>
        <taxon>Ecdysozoa</taxon>
        <taxon>Arthropoda</taxon>
        <taxon>Crustacea</taxon>
        <taxon>Multicrustacea</taxon>
        <taxon>Malacostraca</taxon>
        <taxon>Eumalacostraca</taxon>
        <taxon>Eucarida</taxon>
        <taxon>Decapoda</taxon>
        <taxon>Pleocyemata</taxon>
        <taxon>Astacidea</taxon>
        <taxon>Nephropoidea</taxon>
        <taxon>Nephropidae</taxon>
        <taxon>Homarus</taxon>
    </lineage>
</organism>
<reference evidence="9" key="1">
    <citation type="journal article" date="2021" name="Sci. Adv.">
        <title>The American lobster genome reveals insights on longevity, neural, and immune adaptations.</title>
        <authorList>
            <person name="Polinski J.M."/>
            <person name="Zimin A.V."/>
            <person name="Clark K.F."/>
            <person name="Kohn A.B."/>
            <person name="Sadowski N."/>
            <person name="Timp W."/>
            <person name="Ptitsyn A."/>
            <person name="Khanna P."/>
            <person name="Romanova D.Y."/>
            <person name="Williams P."/>
            <person name="Greenwood S.J."/>
            <person name="Moroz L.L."/>
            <person name="Walt D.R."/>
            <person name="Bodnar A.G."/>
        </authorList>
    </citation>
    <scope>NUCLEOTIDE SEQUENCE</scope>
    <source>
        <strain evidence="9">GMGI-L3</strain>
    </source>
</reference>
<dbReference type="EMBL" id="JAHLQT010000697">
    <property type="protein sequence ID" value="KAG7178043.1"/>
    <property type="molecule type" value="Genomic_DNA"/>
</dbReference>
<comment type="similarity">
    <text evidence="6">Belongs to the DExH box helicase family.</text>
</comment>
<dbReference type="GO" id="GO:0016787">
    <property type="term" value="F:hydrolase activity"/>
    <property type="evidence" value="ECO:0007669"/>
    <property type="project" value="UniProtKB-KW"/>
</dbReference>
<dbReference type="CDD" id="cd17917">
    <property type="entry name" value="DEXHc_RHA-like"/>
    <property type="match status" value="1"/>
</dbReference>
<name>A0A8J5NEF8_HOMAM</name>
<dbReference type="InterPro" id="IPR002464">
    <property type="entry name" value="DNA/RNA_helicase_DEAH_CS"/>
</dbReference>
<dbReference type="InterPro" id="IPR007502">
    <property type="entry name" value="Helicase-assoc_dom"/>
</dbReference>
<evidence type="ECO:0000256" key="5">
    <source>
        <dbReference type="ARBA" id="ARBA00022884"/>
    </source>
</evidence>
<dbReference type="Pfam" id="PF21010">
    <property type="entry name" value="HA2_C"/>
    <property type="match status" value="1"/>
</dbReference>
<dbReference type="SMART" id="SM00490">
    <property type="entry name" value="HELICc"/>
    <property type="match status" value="1"/>
</dbReference>
<dbReference type="Gene3D" id="3.40.50.300">
    <property type="entry name" value="P-loop containing nucleotide triphosphate hydrolases"/>
    <property type="match status" value="2"/>
</dbReference>
<dbReference type="PROSITE" id="PS51192">
    <property type="entry name" value="HELICASE_ATP_BIND_1"/>
    <property type="match status" value="1"/>
</dbReference>
<evidence type="ECO:0000256" key="1">
    <source>
        <dbReference type="ARBA" id="ARBA00022741"/>
    </source>
</evidence>
<dbReference type="GO" id="GO:0003678">
    <property type="term" value="F:DNA helicase activity"/>
    <property type="evidence" value="ECO:0007669"/>
    <property type="project" value="TreeGrafter"/>
</dbReference>
<dbReference type="GO" id="GO:0005524">
    <property type="term" value="F:ATP binding"/>
    <property type="evidence" value="ECO:0007669"/>
    <property type="project" value="UniProtKB-KW"/>
</dbReference>
<dbReference type="InterPro" id="IPR011545">
    <property type="entry name" value="DEAD/DEAH_box_helicase_dom"/>
</dbReference>
<dbReference type="GO" id="GO:0003724">
    <property type="term" value="F:RNA helicase activity"/>
    <property type="evidence" value="ECO:0007669"/>
    <property type="project" value="TreeGrafter"/>
</dbReference>
<evidence type="ECO:0000259" key="8">
    <source>
        <dbReference type="PROSITE" id="PS51194"/>
    </source>
</evidence>
<dbReference type="GO" id="GO:0005737">
    <property type="term" value="C:cytoplasm"/>
    <property type="evidence" value="ECO:0007669"/>
    <property type="project" value="TreeGrafter"/>
</dbReference>
<dbReference type="InterPro" id="IPR001650">
    <property type="entry name" value="Helicase_C-like"/>
</dbReference>
<dbReference type="GO" id="GO:0002151">
    <property type="term" value="F:G-quadruplex RNA binding"/>
    <property type="evidence" value="ECO:0007669"/>
    <property type="project" value="TreeGrafter"/>
</dbReference>
<dbReference type="SMART" id="SM00847">
    <property type="entry name" value="HA2"/>
    <property type="match status" value="1"/>
</dbReference>
<dbReference type="AlphaFoldDB" id="A0A8J5NEF8"/>
<dbReference type="InterPro" id="IPR027417">
    <property type="entry name" value="P-loop_NTPase"/>
</dbReference>
<gene>
    <name evidence="9" type="primary">DHX30-L</name>
    <name evidence="9" type="ORF">Hamer_G003796</name>
</gene>
<feature type="domain" description="Helicase C-terminal" evidence="8">
    <location>
        <begin position="524"/>
        <end position="696"/>
    </location>
</feature>
<evidence type="ECO:0000256" key="3">
    <source>
        <dbReference type="ARBA" id="ARBA00022806"/>
    </source>
</evidence>
<keyword evidence="10" id="KW-1185">Reference proteome</keyword>
<dbReference type="PROSITE" id="PS51194">
    <property type="entry name" value="HELICASE_CTER"/>
    <property type="match status" value="1"/>
</dbReference>
<sequence>MLVDLTMQESQDNTTFTRQVKTFLLTLDLIYIAGGSPKGSLHQSQKQLQQLVMADEHYVNKQKSGVLQLFPNVKSTVKNMFHNLSSNLNPMYRCDQKTSAVGRVNHQLVFQSSFTVNWPKPATFVGYGLNKKNAELSALVKAIEMLYNDNYISVNGYPITISVEEKKKLLQEWNLPPVITVPTPLLEEGLDLLQQFDKIEPLITQQSSSVSESLLSHVREDSEDEVGLGKEDLMETDEEMSQMPNNLEEKSQYKIDLLTGQEYTGNIEDLGNSGYRNRELLNKLYSKLQHQSSRDQDSVSLPMLQYKSDLQEALDKKRILIVAGDTGCGKSTQVPQMILDQWTEEGRGSECNILITQPRRISAISLAKRVARERNEKVGESVGYHVRLEYKRLRNRGGIMFCTTGMLLQNIHSNSTLEGISHVIVDEVHERSVQTDLLLILLHRLMRNHSSLRLILMSASLSTKQLQKYFGEDETTLLEVPGTLYPLTRHYLPHVLNTLGINPKRYQIEALMKPESRPIVNTDLVVAVIRAIDHSRPPGAILCFLPGWQDISLVQDRLLEHKHLGKKLWVLPLHSRLTSQSQEMIFESPPYGQRKVVLATNLAETSLTINDVVYVVDSGFHKEHRYNSKKDLTVLGNHWISRANSQQRAGRAGRVQPGEVFHLYSSDVHQDMSQYPIPEIMRIPLEHVILQCKSHCGEESVVSFLSDGLSVPSRRSVFAAVSTLKNLGMLHSEDWQDGETLTDLGRRVVQFSTPPHLSKALVYASIFRCVDAALTITAVLTSGRGIFHNSIELRSMIRETKAKADPTSDLLAILELIKEWNELEYYEDKLLFCNDNNISHRSLLFNQGIKRVYGNHLHDGLLVNKEDISSSFSSWNVNSHNKQLVLGVLLAGIGNVMHLQRGTFSKGILNSDSFVINTEQGARIDTGSECVLHQISKDTVQLSQHLLCIHLSRDDVSRRTVARDLSVMQPLSVALFAGHSLTMEEFDDGCVIRIDGKEQLSFSVDERTGRFILKLRSAVDQMVQYIIKTRGTGTSPLYLDTFCDDLVQHVSYLIENSEFNQKKKSVTENANL</sequence>
<proteinExistence type="inferred from homology"/>
<feature type="domain" description="Helicase ATP-binding" evidence="7">
    <location>
        <begin position="311"/>
        <end position="479"/>
    </location>
</feature>
<dbReference type="Gene3D" id="3.30.160.20">
    <property type="match status" value="1"/>
</dbReference>
<dbReference type="InterPro" id="IPR014001">
    <property type="entry name" value="Helicase_ATP-bd"/>
</dbReference>
<keyword evidence="3 9" id="KW-0347">Helicase</keyword>
<comment type="caution">
    <text evidence="9">The sequence shown here is derived from an EMBL/GenBank/DDBJ whole genome shotgun (WGS) entry which is preliminary data.</text>
</comment>
<dbReference type="FunFam" id="3.40.50.300:FF:000526">
    <property type="entry name" value="DExH-box ATP-dependent RNA helicase DExH3"/>
    <property type="match status" value="1"/>
</dbReference>
<dbReference type="SUPFAM" id="SSF52540">
    <property type="entry name" value="P-loop containing nucleoside triphosphate hydrolases"/>
    <property type="match status" value="1"/>
</dbReference>
<keyword evidence="5" id="KW-0694">RNA-binding</keyword>
<dbReference type="Gene3D" id="1.20.120.1080">
    <property type="match status" value="1"/>
</dbReference>
<evidence type="ECO:0000256" key="4">
    <source>
        <dbReference type="ARBA" id="ARBA00022840"/>
    </source>
</evidence>
<dbReference type="GO" id="GO:0005634">
    <property type="term" value="C:nucleus"/>
    <property type="evidence" value="ECO:0007669"/>
    <property type="project" value="TreeGrafter"/>
</dbReference>
<keyword evidence="2" id="KW-0378">Hydrolase</keyword>
<evidence type="ECO:0000259" key="7">
    <source>
        <dbReference type="PROSITE" id="PS51192"/>
    </source>
</evidence>
<protein>
    <submittedName>
        <fullName evidence="9">ATP-dependent RNA helicase DHX30-like</fullName>
    </submittedName>
</protein>